<dbReference type="OrthoDB" id="79762at2759"/>
<name>A0A024GIU2_9STRA</name>
<dbReference type="InParanoid" id="A0A024GIU2"/>
<evidence type="ECO:0000259" key="5">
    <source>
        <dbReference type="Pfam" id="PF08573"/>
    </source>
</evidence>
<dbReference type="EMBL" id="CAIX01000134">
    <property type="protein sequence ID" value="CCI46621.1"/>
    <property type="molecule type" value="Genomic_DNA"/>
</dbReference>
<dbReference type="PANTHER" id="PTHR15107:SF0">
    <property type="entry name" value="DNA ENDONUCLEASE ACTIVATOR CTP1 C-TERMINAL DOMAIN-CONTAINING PROTEIN"/>
    <property type="match status" value="1"/>
</dbReference>
<dbReference type="InterPro" id="IPR033316">
    <property type="entry name" value="RBBP8-like"/>
</dbReference>
<dbReference type="PANTHER" id="PTHR15107">
    <property type="entry name" value="RETINOBLASTOMA BINDING PROTEIN 8"/>
    <property type="match status" value="1"/>
</dbReference>
<dbReference type="EMBL" id="CAIX01000043">
    <property type="protein sequence ID" value="CCI43093.1"/>
    <property type="molecule type" value="Genomic_DNA"/>
</dbReference>
<dbReference type="Pfam" id="PF08573">
    <property type="entry name" value="SAE2"/>
    <property type="match status" value="1"/>
</dbReference>
<feature type="domain" description="DNA endonuclease activator Ctp1 C-terminal" evidence="5">
    <location>
        <begin position="267"/>
        <end position="304"/>
    </location>
</feature>
<reference evidence="7 8" key="1">
    <citation type="submission" date="2012-05" db="EMBL/GenBank/DDBJ databases">
        <title>Recombination and specialization in a pathogen metapopulation.</title>
        <authorList>
            <person name="Gardiner A."/>
            <person name="Kemen E."/>
            <person name="Schultz-Larsen T."/>
            <person name="MacLean D."/>
            <person name="Van Oosterhout C."/>
            <person name="Jones J.D.G."/>
        </authorList>
    </citation>
    <scope>NUCLEOTIDE SEQUENCE [LARGE SCALE GENOMIC DNA]</scope>
    <source>
        <strain evidence="7 8">Ac Nc2</strain>
    </source>
</reference>
<evidence type="ECO:0000256" key="2">
    <source>
        <dbReference type="ARBA" id="ARBA00022763"/>
    </source>
</evidence>
<feature type="compositionally biased region" description="Polar residues" evidence="4">
    <location>
        <begin position="84"/>
        <end position="98"/>
    </location>
</feature>
<dbReference type="GO" id="GO:0010792">
    <property type="term" value="P:DNA double-strand break processing involved in repair via single-strand annealing"/>
    <property type="evidence" value="ECO:0007669"/>
    <property type="project" value="TreeGrafter"/>
</dbReference>
<accession>A0A024GIU2</accession>
<evidence type="ECO:0000256" key="4">
    <source>
        <dbReference type="SAM" id="MobiDB-lite"/>
    </source>
</evidence>
<comment type="subcellular location">
    <subcellularLocation>
        <location evidence="1">Nucleus</location>
    </subcellularLocation>
</comment>
<dbReference type="GO" id="GO:0005634">
    <property type="term" value="C:nucleus"/>
    <property type="evidence" value="ECO:0007669"/>
    <property type="project" value="UniProtKB-SubCell"/>
</dbReference>
<evidence type="ECO:0000313" key="8">
    <source>
        <dbReference type="Proteomes" id="UP000053237"/>
    </source>
</evidence>
<evidence type="ECO:0000313" key="7">
    <source>
        <dbReference type="EMBL" id="CCI46621.1"/>
    </source>
</evidence>
<keyword evidence="8" id="KW-1185">Reference proteome</keyword>
<organism evidence="7 8">
    <name type="scientific">Albugo candida</name>
    <dbReference type="NCBI Taxonomy" id="65357"/>
    <lineage>
        <taxon>Eukaryota</taxon>
        <taxon>Sar</taxon>
        <taxon>Stramenopiles</taxon>
        <taxon>Oomycota</taxon>
        <taxon>Peronosporomycetes</taxon>
        <taxon>Albuginales</taxon>
        <taxon>Albuginaceae</taxon>
        <taxon>Albugo</taxon>
    </lineage>
</organism>
<protein>
    <recommendedName>
        <fullName evidence="5">DNA endonuclease activator Ctp1 C-terminal domain-containing protein</fullName>
    </recommendedName>
</protein>
<proteinExistence type="predicted"/>
<feature type="compositionally biased region" description="Basic and acidic residues" evidence="4">
    <location>
        <begin position="144"/>
        <end position="162"/>
    </location>
</feature>
<gene>
    <name evidence="6" type="ORF">BN9_038770</name>
    <name evidence="7" type="ORF">BN9_075640</name>
</gene>
<dbReference type="STRING" id="65357.A0A024GIU2"/>
<dbReference type="AlphaFoldDB" id="A0A024GIU2"/>
<dbReference type="InterPro" id="IPR013882">
    <property type="entry name" value="Ctp1_C"/>
</dbReference>
<dbReference type="Proteomes" id="UP000053237">
    <property type="component" value="Unassembled WGS sequence"/>
</dbReference>
<keyword evidence="3" id="KW-0539">Nucleus</keyword>
<sequence>MNEHKAGTEWKVERMKLLNTIKRQKDYAERLTKRFKLLQNTLLRQQSVLDQYQKTLLKVRFPLHAIREEQRTADILDSPDFTEGVQQVSTSPSNSSKGNEFCSRRQIPEPELALQPASVHKNHSTRNENISNQRYEEDTENIEPVDKSSDRDKKVTTKEHAKFSERDKPQWIQCKRSSNVICKDISSTKKCKLDDSMKCNVMPRPARMHDSSAHKKLLPKHKQSDYSYIEVIRNRDVRATLPAHDCRDCSKYYDAIEKMDFPMRASDSNENVKSHKMKCSRHRARFEPYQTPDDFWRLSFPDSSE</sequence>
<evidence type="ECO:0000256" key="3">
    <source>
        <dbReference type="ARBA" id="ARBA00023242"/>
    </source>
</evidence>
<keyword evidence="2" id="KW-0227">DNA damage</keyword>
<evidence type="ECO:0000256" key="1">
    <source>
        <dbReference type="ARBA" id="ARBA00004123"/>
    </source>
</evidence>
<feature type="region of interest" description="Disordered" evidence="4">
    <location>
        <begin position="83"/>
        <end position="162"/>
    </location>
</feature>
<comment type="caution">
    <text evidence="7">The sequence shown here is derived from an EMBL/GenBank/DDBJ whole genome shotgun (WGS) entry which is preliminary data.</text>
</comment>
<dbReference type="GO" id="GO:0003684">
    <property type="term" value="F:damaged DNA binding"/>
    <property type="evidence" value="ECO:0007669"/>
    <property type="project" value="TreeGrafter"/>
</dbReference>
<evidence type="ECO:0000313" key="6">
    <source>
        <dbReference type="EMBL" id="CCI43093.1"/>
    </source>
</evidence>